<evidence type="ECO:0000256" key="10">
    <source>
        <dbReference type="ARBA" id="ARBA00029409"/>
    </source>
</evidence>
<evidence type="ECO:0000313" key="15">
    <source>
        <dbReference type="Proteomes" id="UP000198924"/>
    </source>
</evidence>
<dbReference type="Proteomes" id="UP000198924">
    <property type="component" value="Unassembled WGS sequence"/>
</dbReference>
<dbReference type="Pfam" id="PF01288">
    <property type="entry name" value="HPPK"/>
    <property type="match status" value="1"/>
</dbReference>
<comment type="pathway">
    <text evidence="1">Cofactor biosynthesis; tetrahydrofolate biosynthesis; 2-amino-4-hydroxy-6-hydroxymethyl-7,8-dihydropteridine diphosphate from 7,8-dihydroneopterin triphosphate: step 4/4.</text>
</comment>
<evidence type="ECO:0000256" key="8">
    <source>
        <dbReference type="ARBA" id="ARBA00022840"/>
    </source>
</evidence>
<dbReference type="GO" id="GO:0046656">
    <property type="term" value="P:folic acid biosynthetic process"/>
    <property type="evidence" value="ECO:0007669"/>
    <property type="project" value="UniProtKB-KW"/>
</dbReference>
<dbReference type="PANTHER" id="PTHR43071">
    <property type="entry name" value="2-AMINO-4-HYDROXY-6-HYDROXYMETHYLDIHYDROPTERIDINE PYROPHOSPHOKINASE"/>
    <property type="match status" value="1"/>
</dbReference>
<dbReference type="Gene3D" id="3.30.70.560">
    <property type="entry name" value="7,8-Dihydro-6-hydroxymethylpterin-pyrophosphokinase HPPK"/>
    <property type="match status" value="1"/>
</dbReference>
<dbReference type="InterPro" id="IPR035907">
    <property type="entry name" value="Hppk_sf"/>
</dbReference>
<feature type="domain" description="7,8-dihydro-6-hydroxymethylpterin-pyrophosphokinase" evidence="13">
    <location>
        <begin position="10"/>
        <end position="128"/>
    </location>
</feature>
<dbReference type="EC" id="2.7.6.3" evidence="3"/>
<comment type="similarity">
    <text evidence="2">Belongs to the HPPK family.</text>
</comment>
<evidence type="ECO:0000256" key="2">
    <source>
        <dbReference type="ARBA" id="ARBA00005810"/>
    </source>
</evidence>
<keyword evidence="5" id="KW-0808">Transferase</keyword>
<reference evidence="15" key="1">
    <citation type="submission" date="2016-10" db="EMBL/GenBank/DDBJ databases">
        <authorList>
            <person name="Varghese N."/>
            <person name="Submissions S."/>
        </authorList>
    </citation>
    <scope>NUCLEOTIDE SEQUENCE [LARGE SCALE GENOMIC DNA]</scope>
    <source>
        <strain evidence="15">DSM 11578</strain>
    </source>
</reference>
<evidence type="ECO:0000256" key="1">
    <source>
        <dbReference type="ARBA" id="ARBA00005051"/>
    </source>
</evidence>
<keyword evidence="6" id="KW-0547">Nucleotide-binding</keyword>
<dbReference type="UniPathway" id="UPA00077">
    <property type="reaction ID" value="UER00155"/>
</dbReference>
<evidence type="ECO:0000256" key="5">
    <source>
        <dbReference type="ARBA" id="ARBA00022679"/>
    </source>
</evidence>
<dbReference type="GO" id="GO:0016301">
    <property type="term" value="F:kinase activity"/>
    <property type="evidence" value="ECO:0007669"/>
    <property type="project" value="UniProtKB-KW"/>
</dbReference>
<evidence type="ECO:0000256" key="9">
    <source>
        <dbReference type="ARBA" id="ARBA00022909"/>
    </source>
</evidence>
<dbReference type="NCBIfam" id="TIGR01498">
    <property type="entry name" value="folK"/>
    <property type="match status" value="1"/>
</dbReference>
<keyword evidence="7 14" id="KW-0418">Kinase</keyword>
<dbReference type="OrthoDB" id="582926at2"/>
<dbReference type="PANTHER" id="PTHR43071:SF1">
    <property type="entry name" value="2-AMINO-4-HYDROXY-6-HYDROXYMETHYLDIHYDROPTERIDINE PYROPHOSPHOKINASE"/>
    <property type="match status" value="1"/>
</dbReference>
<accession>A0A1I3WGN7</accession>
<dbReference type="RefSeq" id="WP_091712002.1">
    <property type="nucleotide sequence ID" value="NZ_FOSH01000004.1"/>
</dbReference>
<evidence type="ECO:0000256" key="6">
    <source>
        <dbReference type="ARBA" id="ARBA00022741"/>
    </source>
</evidence>
<evidence type="ECO:0000256" key="11">
    <source>
        <dbReference type="ARBA" id="ARBA00029766"/>
    </source>
</evidence>
<dbReference type="STRING" id="45496.SAMN04488079_104160"/>
<evidence type="ECO:0000256" key="3">
    <source>
        <dbReference type="ARBA" id="ARBA00013253"/>
    </source>
</evidence>
<keyword evidence="8" id="KW-0067">ATP-binding</keyword>
<comment type="function">
    <text evidence="10">Catalyzes the transfer of pyrophosphate from adenosine triphosphate (ATP) to 6-hydroxymethyl-7,8-dihydropterin, an enzymatic step in folate biosynthesis pathway.</text>
</comment>
<evidence type="ECO:0000256" key="4">
    <source>
        <dbReference type="ARBA" id="ARBA00016218"/>
    </source>
</evidence>
<dbReference type="GO" id="GO:0046654">
    <property type="term" value="P:tetrahydrofolate biosynthetic process"/>
    <property type="evidence" value="ECO:0007669"/>
    <property type="project" value="UniProtKB-UniPathway"/>
</dbReference>
<proteinExistence type="inferred from homology"/>
<organism evidence="14 15">
    <name type="scientific">Methylophaga sulfidovorans</name>
    <dbReference type="NCBI Taxonomy" id="45496"/>
    <lineage>
        <taxon>Bacteria</taxon>
        <taxon>Pseudomonadati</taxon>
        <taxon>Pseudomonadota</taxon>
        <taxon>Gammaproteobacteria</taxon>
        <taxon>Thiotrichales</taxon>
        <taxon>Piscirickettsiaceae</taxon>
        <taxon>Methylophaga</taxon>
    </lineage>
</organism>
<dbReference type="GO" id="GO:0003848">
    <property type="term" value="F:2-amino-4-hydroxy-6-hydroxymethyldihydropteridine diphosphokinase activity"/>
    <property type="evidence" value="ECO:0007669"/>
    <property type="project" value="UniProtKB-EC"/>
</dbReference>
<gene>
    <name evidence="14" type="ORF">SAMN04488079_104160</name>
</gene>
<dbReference type="InterPro" id="IPR000550">
    <property type="entry name" value="Hppk"/>
</dbReference>
<dbReference type="EMBL" id="FOSH01000004">
    <property type="protein sequence ID" value="SFK05616.1"/>
    <property type="molecule type" value="Genomic_DNA"/>
</dbReference>
<dbReference type="SUPFAM" id="SSF55083">
    <property type="entry name" value="6-hydroxymethyl-7,8-dihydropterin pyrophosphokinase, HPPK"/>
    <property type="match status" value="1"/>
</dbReference>
<evidence type="ECO:0000256" key="7">
    <source>
        <dbReference type="ARBA" id="ARBA00022777"/>
    </source>
</evidence>
<dbReference type="GO" id="GO:0005524">
    <property type="term" value="F:ATP binding"/>
    <property type="evidence" value="ECO:0007669"/>
    <property type="project" value="UniProtKB-KW"/>
</dbReference>
<sequence length="168" mass="19220">MSNKRNGYLLGLGCNIEPFENFSSMITMLLKEFKSFDISRILHIPPVGMNSQHYFLNAVAFIETDMPQQNLKDICNTIEMKLGRDREDPARKHKDRPADLDILCSLTIPEDLNTPAREVTDEYFLYPLIDELFVFLSDKPLTHQIQTGTNIQVGQLSFGESATTIHRN</sequence>
<protein>
    <recommendedName>
        <fullName evidence="4">2-amino-4-hydroxy-6-hydroxymethyldihydropteridine pyrophosphokinase</fullName>
        <ecNumber evidence="3">2.7.6.3</ecNumber>
    </recommendedName>
    <alternativeName>
        <fullName evidence="11">6-hydroxymethyl-7,8-dihydropterin pyrophosphokinase</fullName>
    </alternativeName>
    <alternativeName>
        <fullName evidence="12">7,8-dihydro-6-hydroxymethylpterin-pyrophosphokinase</fullName>
    </alternativeName>
</protein>
<name>A0A1I3WGN7_9GAMM</name>
<dbReference type="AlphaFoldDB" id="A0A1I3WGN7"/>
<keyword evidence="9" id="KW-0289">Folate biosynthesis</keyword>
<keyword evidence="15" id="KW-1185">Reference proteome</keyword>
<evidence type="ECO:0000259" key="13">
    <source>
        <dbReference type="Pfam" id="PF01288"/>
    </source>
</evidence>
<evidence type="ECO:0000256" key="12">
    <source>
        <dbReference type="ARBA" id="ARBA00033413"/>
    </source>
</evidence>
<evidence type="ECO:0000313" key="14">
    <source>
        <dbReference type="EMBL" id="SFK05616.1"/>
    </source>
</evidence>